<evidence type="ECO:0000313" key="2">
    <source>
        <dbReference type="Proteomes" id="UP000748756"/>
    </source>
</evidence>
<reference evidence="1" key="1">
    <citation type="journal article" date="2020" name="Fungal Divers.">
        <title>Resolving the Mortierellaceae phylogeny through synthesis of multi-gene phylogenetics and phylogenomics.</title>
        <authorList>
            <person name="Vandepol N."/>
            <person name="Liber J."/>
            <person name="Desiro A."/>
            <person name="Na H."/>
            <person name="Kennedy M."/>
            <person name="Barry K."/>
            <person name="Grigoriev I.V."/>
            <person name="Miller A.N."/>
            <person name="O'Donnell K."/>
            <person name="Stajich J.E."/>
            <person name="Bonito G."/>
        </authorList>
    </citation>
    <scope>NUCLEOTIDE SEQUENCE</scope>
    <source>
        <strain evidence="1">NRRL 6426</strain>
    </source>
</reference>
<accession>A0A9P5S7S8</accession>
<dbReference type="AlphaFoldDB" id="A0A9P5S7S8"/>
<evidence type="ECO:0000313" key="1">
    <source>
        <dbReference type="EMBL" id="KAF9154653.1"/>
    </source>
</evidence>
<name>A0A9P5S7S8_9FUNG</name>
<protein>
    <recommendedName>
        <fullName evidence="3">F-box domain-containing protein</fullName>
    </recommendedName>
</protein>
<dbReference type="EMBL" id="JAAAUQ010000105">
    <property type="protein sequence ID" value="KAF9154653.1"/>
    <property type="molecule type" value="Genomic_DNA"/>
</dbReference>
<gene>
    <name evidence="1" type="ORF">BG015_000338</name>
</gene>
<evidence type="ECO:0008006" key="3">
    <source>
        <dbReference type="Google" id="ProtNLM"/>
    </source>
</evidence>
<organism evidence="1 2">
    <name type="scientific">Linnemannia schmuckeri</name>
    <dbReference type="NCBI Taxonomy" id="64567"/>
    <lineage>
        <taxon>Eukaryota</taxon>
        <taxon>Fungi</taxon>
        <taxon>Fungi incertae sedis</taxon>
        <taxon>Mucoromycota</taxon>
        <taxon>Mortierellomycotina</taxon>
        <taxon>Mortierellomycetes</taxon>
        <taxon>Mortierellales</taxon>
        <taxon>Mortierellaceae</taxon>
        <taxon>Linnemannia</taxon>
    </lineage>
</organism>
<comment type="caution">
    <text evidence="1">The sequence shown here is derived from an EMBL/GenBank/DDBJ whole genome shotgun (WGS) entry which is preliminary data.</text>
</comment>
<sequence>MIPTTCLKIEHPHVAQGGQELTLSSADLVRLIQSYPRGLKSFRLVMPDSGHEQIFSALTQTSATTLKSVHFEHFYISSTASMETFICLRQECALLGDFRVSCHCSRSAGCPHAGLRNLLPNATNTRTPTITTSSIFELPPVLDLICQNIWMDDINTCRLVCKDWASLFEAYRWKIIHVDTPSLGLRPNGERNSARIWRLAITARRLMQLLLLKNDQGHGRGQGKYHCDDVNNGNNINIDRALLSHLRCLDINSSGNYVSADIDDLNEAIKSVTRPKADKTRNAAENIRDSDRQYEWKQFQSLRNLSVDCQWGTCESWVHHPNVRSAPHLRRLKLGCCVDVDGEDENNDNAAFAGY</sequence>
<dbReference type="OrthoDB" id="2430402at2759"/>
<keyword evidence="2" id="KW-1185">Reference proteome</keyword>
<dbReference type="Proteomes" id="UP000748756">
    <property type="component" value="Unassembled WGS sequence"/>
</dbReference>
<proteinExistence type="predicted"/>